<dbReference type="Proteomes" id="UP000029499">
    <property type="component" value="Chromosome"/>
</dbReference>
<protein>
    <submittedName>
        <fullName evidence="1">Uncharacterized protein</fullName>
    </submittedName>
</protein>
<dbReference type="AlphaFoldDB" id="A0A089YQQ7"/>
<reference evidence="1 2" key="1">
    <citation type="journal article" date="2015" name="J. Biotechnol.">
        <title>Complete genome sequence of Pseudomonas rhizosphaerae IH5T (=DSM 16299T), a phosphate-solubilizing rhizobacterium for bacterial biofertilizer.</title>
        <authorList>
            <person name="Kwak Y."/>
            <person name="Jung B.K."/>
            <person name="Shin J.H."/>
        </authorList>
    </citation>
    <scope>NUCLEOTIDE SEQUENCE [LARGE SCALE GENOMIC DNA]</scope>
    <source>
        <strain evidence="1">DSM 16299</strain>
    </source>
</reference>
<dbReference type="STRING" id="216142.LT40_11205"/>
<sequence>MQQQDIERANLRTVSEIWLAGPACTYDVESEVDTLCFWRGRPAVSHDMLSEGTHEQNVQRLWLVVNDVTDDVEVRAAEGLLRAALEKQNMEGEFYPAEQKNTTAP</sequence>
<evidence type="ECO:0000313" key="2">
    <source>
        <dbReference type="Proteomes" id="UP000029499"/>
    </source>
</evidence>
<gene>
    <name evidence="1" type="ORF">LT40_11205</name>
</gene>
<proteinExistence type="predicted"/>
<evidence type="ECO:0000313" key="1">
    <source>
        <dbReference type="EMBL" id="AIS17919.1"/>
    </source>
</evidence>
<dbReference type="KEGG" id="prh:LT40_11205"/>
<accession>A0A089YQQ7</accession>
<name>A0A089YQQ7_9PSED</name>
<dbReference type="EMBL" id="CP009533">
    <property type="protein sequence ID" value="AIS17919.1"/>
    <property type="molecule type" value="Genomic_DNA"/>
</dbReference>
<dbReference type="HOGENOM" id="CLU_120002_0_0_6"/>
<organism evidence="1 2">
    <name type="scientific">Pseudomonas rhizosphaerae</name>
    <dbReference type="NCBI Taxonomy" id="216142"/>
    <lineage>
        <taxon>Bacteria</taxon>
        <taxon>Pseudomonadati</taxon>
        <taxon>Pseudomonadota</taxon>
        <taxon>Gammaproteobacteria</taxon>
        <taxon>Pseudomonadales</taxon>
        <taxon>Pseudomonadaceae</taxon>
        <taxon>Pseudomonas</taxon>
    </lineage>
</organism>
<keyword evidence="2" id="KW-1185">Reference proteome</keyword>